<feature type="compositionally biased region" description="Low complexity" evidence="3">
    <location>
        <begin position="380"/>
        <end position="404"/>
    </location>
</feature>
<comment type="caution">
    <text evidence="4">The sequence shown here is derived from an EMBL/GenBank/DDBJ whole genome shotgun (WGS) entry which is preliminary data.</text>
</comment>
<proteinExistence type="predicted"/>
<dbReference type="CDD" id="cd00067">
    <property type="entry name" value="GAL4"/>
    <property type="match status" value="1"/>
</dbReference>
<dbReference type="EMBL" id="JARVKF010000014">
    <property type="protein sequence ID" value="KAK9425551.1"/>
    <property type="molecule type" value="Genomic_DNA"/>
</dbReference>
<accession>A0ABR2VFG0</accession>
<dbReference type="Proteomes" id="UP001408356">
    <property type="component" value="Unassembled WGS sequence"/>
</dbReference>
<evidence type="ECO:0000256" key="3">
    <source>
        <dbReference type="SAM" id="MobiDB-lite"/>
    </source>
</evidence>
<evidence type="ECO:0000313" key="5">
    <source>
        <dbReference type="Proteomes" id="UP001408356"/>
    </source>
</evidence>
<feature type="region of interest" description="Disordered" evidence="3">
    <location>
        <begin position="374"/>
        <end position="405"/>
    </location>
</feature>
<dbReference type="PANTHER" id="PTHR37534">
    <property type="entry name" value="TRANSCRIPTIONAL ACTIVATOR PROTEIN UGA3"/>
    <property type="match status" value="1"/>
</dbReference>
<gene>
    <name evidence="4" type="ORF">SUNI508_12935</name>
</gene>
<dbReference type="InterPro" id="IPR036864">
    <property type="entry name" value="Zn2-C6_fun-type_DNA-bd_sf"/>
</dbReference>
<dbReference type="SUPFAM" id="SSF57701">
    <property type="entry name" value="Zn2/Cys6 DNA-binding domain"/>
    <property type="match status" value="1"/>
</dbReference>
<dbReference type="PANTHER" id="PTHR37534:SF51">
    <property type="entry name" value="ACRIFLAVINE SENSITIVITY CONTROL PROTEIN ACR-2"/>
    <property type="match status" value="1"/>
</dbReference>
<evidence type="ECO:0000256" key="2">
    <source>
        <dbReference type="ARBA" id="ARBA00023242"/>
    </source>
</evidence>
<reference evidence="4 5" key="1">
    <citation type="journal article" date="2024" name="J. Plant Pathol.">
        <title>Sequence and assembly of the genome of Seiridium unicorne, isolate CBS 538.82, causal agent of cypress canker disease.</title>
        <authorList>
            <person name="Scali E."/>
            <person name="Rocca G.D."/>
            <person name="Danti R."/>
            <person name="Garbelotto M."/>
            <person name="Barberini S."/>
            <person name="Baroncelli R."/>
            <person name="Emiliani G."/>
        </authorList>
    </citation>
    <scope>NUCLEOTIDE SEQUENCE [LARGE SCALE GENOMIC DNA]</scope>
    <source>
        <strain evidence="4 5">BM-138-508</strain>
    </source>
</reference>
<evidence type="ECO:0000256" key="1">
    <source>
        <dbReference type="ARBA" id="ARBA00004123"/>
    </source>
</evidence>
<keyword evidence="2" id="KW-0539">Nucleus</keyword>
<dbReference type="Pfam" id="PF11951">
    <property type="entry name" value="Fungal_trans_2"/>
    <property type="match status" value="1"/>
</dbReference>
<protein>
    <submittedName>
        <fullName evidence="4">Fungal-specific transcription factor domain-containing protein</fullName>
    </submittedName>
</protein>
<feature type="region of interest" description="Disordered" evidence="3">
    <location>
        <begin position="49"/>
        <end position="71"/>
    </location>
</feature>
<dbReference type="InterPro" id="IPR001138">
    <property type="entry name" value="Zn2Cys6_DnaBD"/>
</dbReference>
<comment type="subcellular location">
    <subcellularLocation>
        <location evidence="1">Nucleus</location>
    </subcellularLocation>
</comment>
<sequence>MLQVRPPQCWSCRRRGDGLVCDGSYPACLTCKRYGVECAGYDDVEVVPGGSRNPGHDADTPDSSKSLEDLGSDSELAEFTSDQILEPTAKRSPIFNQPSEALYRKAQMIFEGLDYFNQMICPDLVSLENHFNPYKVNLVNLQSPDRLPEIYVKVLVSVASFHRLMSHGPEPTSSSALVQRDESVFQLRVEALQGLNQQLSLPDQQISDSTLLCVLSLMVASIQASAYTEWRAHLEGARRIIQLRGGLKKVITGNPYFKPVLTFFMLIDVIGSTTTSSTHSDMPVACQMAMHYWEIEPGVLQYVATTCIPVPDVLFRVISLVNYLRSIENRSELAGRRKAGTKMAIEKVLSFSPTEYSSKMQYFNGWSTSGKEVGFSDGHTSPQTLSTSSSSSEGQSSTASSPSTDQLQKSVGEMWLGIGVMYRASTLLYTLRTLVIDSEEDPSQFLPEKFNISVDALRQETFEILYGALTPVFSDPVTMHQIGKLIMWPLFILGMETHHMNTHLRDFVTNGFSALSQALGTLGPIGVVNELEVKWGIDAERAHNSRVKWDDYFQGREDFIVF</sequence>
<keyword evidence="5" id="KW-1185">Reference proteome</keyword>
<evidence type="ECO:0000313" key="4">
    <source>
        <dbReference type="EMBL" id="KAK9425551.1"/>
    </source>
</evidence>
<organism evidence="4 5">
    <name type="scientific">Seiridium unicorne</name>
    <dbReference type="NCBI Taxonomy" id="138068"/>
    <lineage>
        <taxon>Eukaryota</taxon>
        <taxon>Fungi</taxon>
        <taxon>Dikarya</taxon>
        <taxon>Ascomycota</taxon>
        <taxon>Pezizomycotina</taxon>
        <taxon>Sordariomycetes</taxon>
        <taxon>Xylariomycetidae</taxon>
        <taxon>Amphisphaeriales</taxon>
        <taxon>Sporocadaceae</taxon>
        <taxon>Seiridium</taxon>
    </lineage>
</organism>
<name>A0ABR2VFG0_9PEZI</name>
<dbReference type="InterPro" id="IPR021858">
    <property type="entry name" value="Fun_TF"/>
</dbReference>